<name>A0A1I3X6H9_9BACT</name>
<organism evidence="1 2">
    <name type="scientific">Desulfomicrobium apsheronum</name>
    <dbReference type="NCBI Taxonomy" id="52560"/>
    <lineage>
        <taxon>Bacteria</taxon>
        <taxon>Pseudomonadati</taxon>
        <taxon>Thermodesulfobacteriota</taxon>
        <taxon>Desulfovibrionia</taxon>
        <taxon>Desulfovibrionales</taxon>
        <taxon>Desulfomicrobiaceae</taxon>
        <taxon>Desulfomicrobium</taxon>
    </lineage>
</organism>
<gene>
    <name evidence="1" type="ORF">SAMN04488082_11576</name>
</gene>
<dbReference type="Proteomes" id="UP000198635">
    <property type="component" value="Unassembled WGS sequence"/>
</dbReference>
<dbReference type="RefSeq" id="WP_143075641.1">
    <property type="nucleotide sequence ID" value="NZ_FORX01000015.1"/>
</dbReference>
<evidence type="ECO:0000313" key="2">
    <source>
        <dbReference type="Proteomes" id="UP000198635"/>
    </source>
</evidence>
<protein>
    <recommendedName>
        <fullName evidence="3">GIY-YIG domain-containing protein</fullName>
    </recommendedName>
</protein>
<reference evidence="2" key="1">
    <citation type="submission" date="2016-10" db="EMBL/GenBank/DDBJ databases">
        <authorList>
            <person name="Varghese N."/>
            <person name="Submissions S."/>
        </authorList>
    </citation>
    <scope>NUCLEOTIDE SEQUENCE [LARGE SCALE GENOMIC DNA]</scope>
    <source>
        <strain evidence="2">DSM 5918</strain>
    </source>
</reference>
<evidence type="ECO:0000313" key="1">
    <source>
        <dbReference type="EMBL" id="SFK15275.1"/>
    </source>
</evidence>
<keyword evidence="2" id="KW-1185">Reference proteome</keyword>
<accession>A0A1I3X6H9</accession>
<evidence type="ECO:0008006" key="3">
    <source>
        <dbReference type="Google" id="ProtNLM"/>
    </source>
</evidence>
<dbReference type="OrthoDB" id="9804933at2"/>
<sequence length="214" mass="25000">MEWAKVKRLRPASDEPEVIIKNNRITFNVVLDRWAELDKYNYVCIYSDDESRRLGFKFLRKKDDSDAFKLSRAGNRGCWCYSRDLFSKSWVRKAAQNADLNRFACTKEEGLWVISLIPSFESSVARSEACKIDSNVTGIYRYLNSNGDTVYIGKGCVRARFSEKKRENWIFETIEYSIIKDDKDSLAWERFYIDKFKNDNGGELPLYNKINGQG</sequence>
<dbReference type="EMBL" id="FORX01000015">
    <property type="protein sequence ID" value="SFK15275.1"/>
    <property type="molecule type" value="Genomic_DNA"/>
</dbReference>
<proteinExistence type="predicted"/>
<dbReference type="AlphaFoldDB" id="A0A1I3X6H9"/>